<accession>A0AAU7T9N7</accession>
<evidence type="ECO:0000256" key="1">
    <source>
        <dbReference type="SAM" id="MobiDB-lite"/>
    </source>
</evidence>
<feature type="compositionally biased region" description="Basic and acidic residues" evidence="1">
    <location>
        <begin position="20"/>
        <end position="37"/>
    </location>
</feature>
<reference evidence="2" key="1">
    <citation type="submission" date="2024-06" db="EMBL/GenBank/DDBJ databases">
        <title>Kribbella sp. strain HUAS MG21 genome sequences.</title>
        <authorList>
            <person name="Mo P."/>
        </authorList>
    </citation>
    <scope>NUCLEOTIDE SEQUENCE</scope>
    <source>
        <strain evidence="2">HUAS MG21</strain>
    </source>
</reference>
<evidence type="ECO:0008006" key="3">
    <source>
        <dbReference type="Google" id="ProtNLM"/>
    </source>
</evidence>
<protein>
    <recommendedName>
        <fullName evidence="3">Rho termination factor</fullName>
    </recommendedName>
</protein>
<organism evidence="2">
    <name type="scientific">Kribbella sp. HUAS MG21</name>
    <dbReference type="NCBI Taxonomy" id="3160966"/>
    <lineage>
        <taxon>Bacteria</taxon>
        <taxon>Bacillati</taxon>
        <taxon>Actinomycetota</taxon>
        <taxon>Actinomycetes</taxon>
        <taxon>Propionibacteriales</taxon>
        <taxon>Kribbellaceae</taxon>
        <taxon>Kribbella</taxon>
    </lineage>
</organism>
<evidence type="ECO:0000313" key="2">
    <source>
        <dbReference type="EMBL" id="XBV23554.1"/>
    </source>
</evidence>
<name>A0AAU7T9N7_9ACTN</name>
<gene>
    <name evidence="2" type="ORF">ABN611_33920</name>
</gene>
<dbReference type="EMBL" id="CP158165">
    <property type="protein sequence ID" value="XBV23554.1"/>
    <property type="molecule type" value="Genomic_DNA"/>
</dbReference>
<dbReference type="AlphaFoldDB" id="A0AAU7T9N7"/>
<dbReference type="RefSeq" id="WP_350276385.1">
    <property type="nucleotide sequence ID" value="NZ_CP158165.1"/>
</dbReference>
<proteinExistence type="predicted"/>
<feature type="region of interest" description="Disordered" evidence="1">
    <location>
        <begin position="1"/>
        <end position="61"/>
    </location>
</feature>
<sequence>MPAKSLGDKLGRQAANLKSGLKDVAQKFTEPDREPRTDATAGRISGARKAKQRTPSKEELYADAKRLGIKGRSKMTKDQLRRAVKRA</sequence>
<feature type="compositionally biased region" description="Basic and acidic residues" evidence="1">
    <location>
        <begin position="1"/>
        <end position="11"/>
    </location>
</feature>